<dbReference type="InterPro" id="IPR042255">
    <property type="entry name" value="EutC_N"/>
</dbReference>
<dbReference type="NCBIfam" id="NF003971">
    <property type="entry name" value="PRK05465.1"/>
    <property type="match status" value="1"/>
</dbReference>
<evidence type="ECO:0000256" key="4">
    <source>
        <dbReference type="ARBA" id="ARBA00024446"/>
    </source>
</evidence>
<dbReference type="GO" id="GO:0009350">
    <property type="term" value="C:ethanolamine ammonia-lyase complex"/>
    <property type="evidence" value="ECO:0007669"/>
    <property type="project" value="UniProtKB-UniRule"/>
</dbReference>
<dbReference type="GO" id="GO:0006520">
    <property type="term" value="P:amino acid metabolic process"/>
    <property type="evidence" value="ECO:0007669"/>
    <property type="project" value="InterPro"/>
</dbReference>
<dbReference type="UniPathway" id="UPA00560"/>
<sequence length="287" mass="31389">MADKLIDSQIVPDEGKTPPSLNWSDLRRLTPARIGLKRTGSSLTTAEILRFDAAHAQARDAVHNPLDIDCLRQELVSSGWNNMITVRSQARDRSQYLLRPDLGRRLDLASRQLLEEYQLKSGRADVVFILADGLSSSGIQQHAPSLLFHIRQMIEREFVIAPLVIATQARVALGDEVGEVLQARMAVVIIGERPGLSSPDSIGLYMTFQPRVGCVDAQRNCISNIRPQGQQPNIAALRFAWLLREAFRLGATGVTLKDHSGLPLISGTSAQHCLGGTASATEAVLRS</sequence>
<dbReference type="Pfam" id="PF05985">
    <property type="entry name" value="EutC"/>
    <property type="match status" value="1"/>
</dbReference>
<dbReference type="Gene3D" id="3.40.50.11240">
    <property type="entry name" value="Ethanolamine ammonia-lyase light chain (EutC)"/>
    <property type="match status" value="1"/>
</dbReference>
<comment type="similarity">
    <text evidence="5">Belongs to the EutC family.</text>
</comment>
<name>A0A554W7Y9_9BURK</name>
<keyword evidence="2 5" id="KW-0456">Lyase</keyword>
<dbReference type="RefSeq" id="WP_143890427.1">
    <property type="nucleotide sequence ID" value="NZ_VJNB01000006.1"/>
</dbReference>
<reference evidence="6 7" key="1">
    <citation type="submission" date="2019-07" db="EMBL/GenBank/DDBJ databases">
        <title>Tepidimonas alkaliphilus YIM 72238 draft genome.</title>
        <authorList>
            <person name="Da Costa M.S."/>
            <person name="Froufe H.J.C."/>
            <person name="Egas C."/>
            <person name="Albuquerque L."/>
        </authorList>
    </citation>
    <scope>NUCLEOTIDE SEQUENCE [LARGE SCALE GENOMIC DNA]</scope>
    <source>
        <strain evidence="6 7">YIM 72238</strain>
    </source>
</reference>
<dbReference type="PIRSF" id="PIRSF018982">
    <property type="entry name" value="EutC"/>
    <property type="match status" value="1"/>
</dbReference>
<comment type="function">
    <text evidence="5">Catalyzes the deamination of various vicinal amino-alcohols to oxo compounds. Allows this organism to utilize ethanolamine as the sole source of nitrogen and carbon in the presence of external vitamin B12.</text>
</comment>
<dbReference type="OrthoDB" id="114248at2"/>
<comment type="subunit">
    <text evidence="5">The basic unit is a heterodimer which dimerizes to form tetramers. The heterotetramers trimerize; 6 large subunits form a core ring with 6 small subunits projecting outwards.</text>
</comment>
<dbReference type="InterPro" id="IPR042251">
    <property type="entry name" value="EutC_C"/>
</dbReference>
<keyword evidence="1 5" id="KW-0846">Cobalamin</keyword>
<keyword evidence="3 5" id="KW-0170">Cobalt</keyword>
<dbReference type="GO" id="GO:0031419">
    <property type="term" value="F:cobalamin binding"/>
    <property type="evidence" value="ECO:0007669"/>
    <property type="project" value="UniProtKB-UniRule"/>
</dbReference>
<dbReference type="GO" id="GO:0031471">
    <property type="term" value="C:ethanolamine degradation polyhedral organelle"/>
    <property type="evidence" value="ECO:0007669"/>
    <property type="project" value="UniProtKB-UniRule"/>
</dbReference>
<dbReference type="HAMAP" id="MF_00601">
    <property type="entry name" value="EutC"/>
    <property type="match status" value="1"/>
</dbReference>
<evidence type="ECO:0000313" key="7">
    <source>
        <dbReference type="Proteomes" id="UP000315736"/>
    </source>
</evidence>
<dbReference type="GO" id="GO:0008851">
    <property type="term" value="F:ethanolamine ammonia-lyase activity"/>
    <property type="evidence" value="ECO:0007669"/>
    <property type="project" value="UniProtKB-UniRule"/>
</dbReference>
<comment type="pathway">
    <text evidence="5">Amine and polyamine degradation; ethanolamine degradation.</text>
</comment>
<dbReference type="Gene3D" id="1.10.30.40">
    <property type="entry name" value="Ethanolamine ammonia-lyase light chain (EutC), N-terminal domain"/>
    <property type="match status" value="1"/>
</dbReference>
<protein>
    <recommendedName>
        <fullName evidence="5">Ethanolamine ammonia-lyase small subunit</fullName>
        <shortName evidence="5">EAL small subunit</shortName>
        <ecNumber evidence="5">4.3.1.7</ecNumber>
    </recommendedName>
</protein>
<organism evidence="6 7">
    <name type="scientific">Tepidimonas alkaliphilus</name>
    <dbReference type="NCBI Taxonomy" id="2588942"/>
    <lineage>
        <taxon>Bacteria</taxon>
        <taxon>Pseudomonadati</taxon>
        <taxon>Pseudomonadota</taxon>
        <taxon>Betaproteobacteria</taxon>
        <taxon>Burkholderiales</taxon>
        <taxon>Tepidimonas</taxon>
    </lineage>
</organism>
<dbReference type="EC" id="4.3.1.7" evidence="5"/>
<evidence type="ECO:0000256" key="1">
    <source>
        <dbReference type="ARBA" id="ARBA00022628"/>
    </source>
</evidence>
<accession>A0A554W7Y9</accession>
<keyword evidence="7" id="KW-1185">Reference proteome</keyword>
<gene>
    <name evidence="5 6" type="primary">eutC</name>
    <name evidence="6" type="ORF">Talka_01416</name>
</gene>
<evidence type="ECO:0000256" key="2">
    <source>
        <dbReference type="ARBA" id="ARBA00023239"/>
    </source>
</evidence>
<dbReference type="PANTHER" id="PTHR39330:SF1">
    <property type="entry name" value="ETHANOLAMINE AMMONIA-LYASE SMALL SUBUNIT"/>
    <property type="match status" value="1"/>
</dbReference>
<proteinExistence type="inferred from homology"/>
<evidence type="ECO:0000313" key="6">
    <source>
        <dbReference type="EMBL" id="TSE19697.1"/>
    </source>
</evidence>
<dbReference type="AlphaFoldDB" id="A0A554W7Y9"/>
<feature type="binding site" evidence="5">
    <location>
        <position position="192"/>
    </location>
    <ligand>
        <name>adenosylcob(III)alamin</name>
        <dbReference type="ChEBI" id="CHEBI:18408"/>
    </ligand>
</feature>
<evidence type="ECO:0000256" key="5">
    <source>
        <dbReference type="HAMAP-Rule" id="MF_00601"/>
    </source>
</evidence>
<feature type="binding site" evidence="5">
    <location>
        <position position="171"/>
    </location>
    <ligand>
        <name>adenosylcob(III)alamin</name>
        <dbReference type="ChEBI" id="CHEBI:18408"/>
    </ligand>
</feature>
<comment type="caution">
    <text evidence="6">The sequence shown here is derived from an EMBL/GenBank/DDBJ whole genome shotgun (WGS) entry which is preliminary data.</text>
</comment>
<dbReference type="PANTHER" id="PTHR39330">
    <property type="entry name" value="ETHANOLAMINE AMMONIA-LYASE LIGHT CHAIN"/>
    <property type="match status" value="1"/>
</dbReference>
<dbReference type="InterPro" id="IPR009246">
    <property type="entry name" value="EutC"/>
</dbReference>
<keyword evidence="4 5" id="KW-1283">Bacterial microcompartment</keyword>
<comment type="catalytic activity">
    <reaction evidence="5">
        <text>ethanolamine = acetaldehyde + NH4(+)</text>
        <dbReference type="Rhea" id="RHEA:15313"/>
        <dbReference type="ChEBI" id="CHEBI:15343"/>
        <dbReference type="ChEBI" id="CHEBI:28938"/>
        <dbReference type="ChEBI" id="CHEBI:57603"/>
        <dbReference type="EC" id="4.3.1.7"/>
    </reaction>
</comment>
<feature type="binding site" evidence="5">
    <location>
        <position position="221"/>
    </location>
    <ligand>
        <name>adenosylcob(III)alamin</name>
        <dbReference type="ChEBI" id="CHEBI:18408"/>
    </ligand>
</feature>
<dbReference type="GO" id="GO:0046336">
    <property type="term" value="P:ethanolamine catabolic process"/>
    <property type="evidence" value="ECO:0007669"/>
    <property type="project" value="UniProtKB-UniRule"/>
</dbReference>
<dbReference type="EMBL" id="VJNB01000006">
    <property type="protein sequence ID" value="TSE19697.1"/>
    <property type="molecule type" value="Genomic_DNA"/>
</dbReference>
<comment type="cofactor">
    <cofactor evidence="5">
        <name>adenosylcob(III)alamin</name>
        <dbReference type="ChEBI" id="CHEBI:18408"/>
    </cofactor>
    <text evidence="5">Binds between the large and small subunits.</text>
</comment>
<comment type="subcellular location">
    <subcellularLocation>
        <location evidence="5">Bacterial microcompartment</location>
    </subcellularLocation>
</comment>
<dbReference type="Proteomes" id="UP000315736">
    <property type="component" value="Unassembled WGS sequence"/>
</dbReference>
<evidence type="ECO:0000256" key="3">
    <source>
        <dbReference type="ARBA" id="ARBA00023285"/>
    </source>
</evidence>